<dbReference type="EMBL" id="CAKOFQ010006984">
    <property type="protein sequence ID" value="CAH1985656.1"/>
    <property type="molecule type" value="Genomic_DNA"/>
</dbReference>
<keyword evidence="4" id="KW-1185">Reference proteome</keyword>
<name>A0A9P0L3C7_ACAOB</name>
<protein>
    <recommendedName>
        <fullName evidence="2">HTH psq-type domain-containing protein</fullName>
    </recommendedName>
</protein>
<sequence>MSKVRNKKITKREYCRWTSEDMDHAINAYKQNQCSFNECCRHYNIPKPTFRRHLGSLNKKANENVQSLGRHTTFSPEIEMKLAKNILKLEERLFGVTI</sequence>
<organism evidence="3 4">
    <name type="scientific">Acanthoscelides obtectus</name>
    <name type="common">Bean weevil</name>
    <name type="synonym">Bruchus obtectus</name>
    <dbReference type="NCBI Taxonomy" id="200917"/>
    <lineage>
        <taxon>Eukaryota</taxon>
        <taxon>Metazoa</taxon>
        <taxon>Ecdysozoa</taxon>
        <taxon>Arthropoda</taxon>
        <taxon>Hexapoda</taxon>
        <taxon>Insecta</taxon>
        <taxon>Pterygota</taxon>
        <taxon>Neoptera</taxon>
        <taxon>Endopterygota</taxon>
        <taxon>Coleoptera</taxon>
        <taxon>Polyphaga</taxon>
        <taxon>Cucujiformia</taxon>
        <taxon>Chrysomeloidea</taxon>
        <taxon>Chrysomelidae</taxon>
        <taxon>Bruchinae</taxon>
        <taxon>Bruchini</taxon>
        <taxon>Acanthoscelides</taxon>
    </lineage>
</organism>
<evidence type="ECO:0000259" key="2">
    <source>
        <dbReference type="Pfam" id="PF05225"/>
    </source>
</evidence>
<dbReference type="InterPro" id="IPR009057">
    <property type="entry name" value="Homeodomain-like_sf"/>
</dbReference>
<dbReference type="Gene3D" id="1.10.10.60">
    <property type="entry name" value="Homeodomain-like"/>
    <property type="match status" value="1"/>
</dbReference>
<dbReference type="OrthoDB" id="6760904at2759"/>
<evidence type="ECO:0000313" key="4">
    <source>
        <dbReference type="Proteomes" id="UP001152888"/>
    </source>
</evidence>
<feature type="domain" description="HTH psq-type" evidence="2">
    <location>
        <begin position="19"/>
        <end position="54"/>
    </location>
</feature>
<evidence type="ECO:0000256" key="1">
    <source>
        <dbReference type="ARBA" id="ARBA00004123"/>
    </source>
</evidence>
<dbReference type="Proteomes" id="UP001152888">
    <property type="component" value="Unassembled WGS sequence"/>
</dbReference>
<gene>
    <name evidence="3" type="ORF">ACAOBT_LOCUS16799</name>
</gene>
<reference evidence="3" key="1">
    <citation type="submission" date="2022-03" db="EMBL/GenBank/DDBJ databases">
        <authorList>
            <person name="Sayadi A."/>
        </authorList>
    </citation>
    <scope>NUCLEOTIDE SEQUENCE</scope>
</reference>
<proteinExistence type="predicted"/>
<comment type="subcellular location">
    <subcellularLocation>
        <location evidence="1">Nucleus</location>
    </subcellularLocation>
</comment>
<comment type="caution">
    <text evidence="3">The sequence shown here is derived from an EMBL/GenBank/DDBJ whole genome shotgun (WGS) entry which is preliminary data.</text>
</comment>
<dbReference type="GO" id="GO:0003677">
    <property type="term" value="F:DNA binding"/>
    <property type="evidence" value="ECO:0007669"/>
    <property type="project" value="InterPro"/>
</dbReference>
<dbReference type="AlphaFoldDB" id="A0A9P0L3C7"/>
<dbReference type="GO" id="GO:0005634">
    <property type="term" value="C:nucleus"/>
    <property type="evidence" value="ECO:0007669"/>
    <property type="project" value="UniProtKB-SubCell"/>
</dbReference>
<accession>A0A9P0L3C7</accession>
<evidence type="ECO:0000313" key="3">
    <source>
        <dbReference type="EMBL" id="CAH1985656.1"/>
    </source>
</evidence>
<dbReference type="InterPro" id="IPR007889">
    <property type="entry name" value="HTH_Psq"/>
</dbReference>
<dbReference type="Pfam" id="PF05225">
    <property type="entry name" value="HTH_psq"/>
    <property type="match status" value="1"/>
</dbReference>
<dbReference type="SUPFAM" id="SSF46689">
    <property type="entry name" value="Homeodomain-like"/>
    <property type="match status" value="1"/>
</dbReference>